<feature type="disulfide bond" evidence="5">
    <location>
        <begin position="1123"/>
        <end position="1150"/>
    </location>
</feature>
<feature type="domain" description="Sushi" evidence="6">
    <location>
        <begin position="747"/>
        <end position="804"/>
    </location>
</feature>
<proteinExistence type="predicted"/>
<dbReference type="PANTHER" id="PTHR19325">
    <property type="entry name" value="COMPLEMENT COMPONENT-RELATED SUSHI DOMAIN-CONTAINING"/>
    <property type="match status" value="1"/>
</dbReference>
<evidence type="ECO:0000256" key="4">
    <source>
        <dbReference type="ARBA" id="ARBA00023180"/>
    </source>
</evidence>
<feature type="disulfide bond" evidence="5">
    <location>
        <begin position="833"/>
        <end position="860"/>
    </location>
</feature>
<feature type="domain" description="Sushi" evidence="6">
    <location>
        <begin position="631"/>
        <end position="688"/>
    </location>
</feature>
<feature type="domain" description="Sushi" evidence="6">
    <location>
        <begin position="863"/>
        <end position="920"/>
    </location>
</feature>
<evidence type="ECO:0000256" key="2">
    <source>
        <dbReference type="ARBA" id="ARBA00022737"/>
    </source>
</evidence>
<feature type="disulfide bond" evidence="5">
    <location>
        <begin position="1007"/>
        <end position="1034"/>
    </location>
</feature>
<keyword evidence="3 5" id="KW-1015">Disulfide bond</keyword>
<feature type="domain" description="Sushi" evidence="6">
    <location>
        <begin position="456"/>
        <end position="513"/>
    </location>
</feature>
<reference evidence="7" key="2">
    <citation type="submission" date="2020-11" db="EMBL/GenBank/DDBJ databases">
        <authorList>
            <person name="McCartney M.A."/>
            <person name="Auch B."/>
            <person name="Kono T."/>
            <person name="Mallez S."/>
            <person name="Becker A."/>
            <person name="Gohl D.M."/>
            <person name="Silverstein K.A.T."/>
            <person name="Koren S."/>
            <person name="Bechman K.B."/>
            <person name="Herman A."/>
            <person name="Abrahante J.E."/>
            <person name="Garbe J."/>
        </authorList>
    </citation>
    <scope>NUCLEOTIDE SEQUENCE</scope>
    <source>
        <strain evidence="7">Duluth1</strain>
        <tissue evidence="7">Whole animal</tissue>
    </source>
</reference>
<keyword evidence="8" id="KW-1185">Reference proteome</keyword>
<feature type="disulfide bond" evidence="5">
    <location>
        <begin position="1354"/>
        <end position="1381"/>
    </location>
</feature>
<keyword evidence="4" id="KW-0325">Glycoprotein</keyword>
<feature type="domain" description="Sushi" evidence="6">
    <location>
        <begin position="1326"/>
        <end position="1383"/>
    </location>
</feature>
<dbReference type="SMART" id="SM00032">
    <property type="entry name" value="CCP"/>
    <property type="match status" value="16"/>
</dbReference>
<feature type="disulfide bond" evidence="5">
    <location>
        <begin position="775"/>
        <end position="802"/>
    </location>
</feature>
<reference evidence="7" key="1">
    <citation type="journal article" date="2019" name="bioRxiv">
        <title>The Genome of the Zebra Mussel, Dreissena polymorpha: A Resource for Invasive Species Research.</title>
        <authorList>
            <person name="McCartney M.A."/>
            <person name="Auch B."/>
            <person name="Kono T."/>
            <person name="Mallez S."/>
            <person name="Zhang Y."/>
            <person name="Obille A."/>
            <person name="Becker A."/>
            <person name="Abrahante J.E."/>
            <person name="Garbe J."/>
            <person name="Badalamenti J.P."/>
            <person name="Herman A."/>
            <person name="Mangelson H."/>
            <person name="Liachko I."/>
            <person name="Sullivan S."/>
            <person name="Sone E.D."/>
            <person name="Koren S."/>
            <person name="Silverstein K.A.T."/>
            <person name="Beckman K.B."/>
            <person name="Gohl D.M."/>
        </authorList>
    </citation>
    <scope>NUCLEOTIDE SEQUENCE</scope>
    <source>
        <strain evidence="7">Duluth1</strain>
        <tissue evidence="7">Whole animal</tissue>
    </source>
</reference>
<feature type="domain" description="Sushi" evidence="6">
    <location>
        <begin position="572"/>
        <end position="630"/>
    </location>
</feature>
<dbReference type="SUPFAM" id="SSF57535">
    <property type="entry name" value="Complement control module/SCR domain"/>
    <property type="match status" value="16"/>
</dbReference>
<feature type="domain" description="Sushi" evidence="6">
    <location>
        <begin position="514"/>
        <end position="571"/>
    </location>
</feature>
<feature type="disulfide bond" evidence="5">
    <location>
        <begin position="1296"/>
        <end position="1323"/>
    </location>
</feature>
<feature type="disulfide bond" evidence="5">
    <location>
        <begin position="1239"/>
        <end position="1266"/>
    </location>
</feature>
<dbReference type="Gene3D" id="2.10.70.10">
    <property type="entry name" value="Complement Module, domain 1"/>
    <property type="match status" value="16"/>
</dbReference>
<feature type="domain" description="Sushi" evidence="6">
    <location>
        <begin position="1211"/>
        <end position="1268"/>
    </location>
</feature>
<dbReference type="PANTHER" id="PTHR19325:SF575">
    <property type="entry name" value="LOCOMOTION-RELATED PROTEIN HIKARU GENKI"/>
    <property type="match status" value="1"/>
</dbReference>
<feature type="disulfide bond" evidence="5">
    <location>
        <begin position="659"/>
        <end position="686"/>
    </location>
</feature>
<feature type="disulfide bond" evidence="5">
    <location>
        <begin position="949"/>
        <end position="976"/>
    </location>
</feature>
<dbReference type="CDD" id="cd00033">
    <property type="entry name" value="CCP"/>
    <property type="match status" value="16"/>
</dbReference>
<dbReference type="Proteomes" id="UP000828390">
    <property type="component" value="Unassembled WGS sequence"/>
</dbReference>
<feature type="domain" description="Sushi" evidence="6">
    <location>
        <begin position="921"/>
        <end position="978"/>
    </location>
</feature>
<evidence type="ECO:0000313" key="8">
    <source>
        <dbReference type="Proteomes" id="UP000828390"/>
    </source>
</evidence>
<name>A0A9D4KBE5_DREPO</name>
<dbReference type="Pfam" id="PF00084">
    <property type="entry name" value="Sushi"/>
    <property type="match status" value="16"/>
</dbReference>
<feature type="domain" description="Sushi" evidence="6">
    <location>
        <begin position="1153"/>
        <end position="1210"/>
    </location>
</feature>
<dbReference type="PROSITE" id="PS50923">
    <property type="entry name" value="SUSHI"/>
    <property type="match status" value="16"/>
</dbReference>
<feature type="domain" description="Sushi" evidence="6">
    <location>
        <begin position="1037"/>
        <end position="1094"/>
    </location>
</feature>
<comment type="caution">
    <text evidence="7">The sequence shown here is derived from an EMBL/GenBank/DDBJ whole genome shotgun (WGS) entry which is preliminary data.</text>
</comment>
<comment type="caution">
    <text evidence="5">Lacks conserved residue(s) required for the propagation of feature annotation.</text>
</comment>
<keyword evidence="2" id="KW-0677">Repeat</keyword>
<feature type="disulfide bond" evidence="5">
    <location>
        <begin position="891"/>
        <end position="918"/>
    </location>
</feature>
<evidence type="ECO:0000256" key="3">
    <source>
        <dbReference type="ARBA" id="ARBA00023157"/>
    </source>
</evidence>
<sequence length="1420" mass="152262">MWEPDDTGPVIKVHFRISWRRSYSSHYYCDDTIISNRTLIGTDSMTCFSGCTGNVGSLQFLCTDYNTGNDDWTTGRNTITYTPGSTAFTFGYTSCCWISTLVYGRDSDWRFQATVDMSVRNDTGIINRSPTVEMAPIAVLLSGCTYTIQLPVGDVDGDIVRCRWASGVLNECAGVCNAAPGATINQAQCSITYTASTIGYYAVAVQIEDFRSQISTIPLSSIPIQFLVHVISCTSCTCHSAPEFVSPTPKSDECYAIKVGDQFQVPITARSKYILRSVTTITPIGMRRSTATQSTDGTWNLMSVTVTWTPVASDGGRDHSLCFYATDNNIGISSVAQCIRIAVSVPGPIPLRVERVALTNLWVIVIDKSFKRPNASAFIEVFNTSTDTLIESVDVATSSDVVYDVYNRRINVTLRYPYDIDTDYHVILPPGLVEGYVSCGALSVAINNTSFWKIELDCGPLTLGNGSVLAPNGTAYPASINYACNPGFDLMRNNTRTCQANRTWTGYDPFCQIRDCGPFATPSNGHASTRSTVYNTTVLFTCDTGYTMNGSAPMYCKASGTWSDVSPVCNIVNCGSPSPLLDGFVSIPNGTTFMEQAYYSCKPGFDLIGQQSSMCQANAMWTSITRSCVPKDCGPLNSPANGKININGTTFGNSVSYTCTFGYALIGDMSRVCLASGLWSGSDPVCTFKDCGSPSAPANGSVFVPVTLYGSYALYECVRGYHIDGISTRKCEADGKWTLPIPKCILTDCGNLTSPTHGSVGFNSSLLDNCAIYSCHTGYEVIGSKIVCCQQNGTWTSSKSTCTIKDCGPLNQPANGQMTVNATTYLGTTVFSCDLGYDVIGSVILLCQADGTWNASEPVCQIRDCGPLLAPTSGIVAYANSSFGSSAWYQCNTGYDMVGNGVRDCLSNATWSGQPPVCQIKDCKIPSIPLNGTASFNNTTFGSNVLYKCDAGFDLIGYNMPKCLEFGNWSSPHPHCQIKDCGSVPPPLNGVSTIGPTVFGSTATYSCDVGYDLIGSSVLHCEPNGRWNASVPTCAIRECSQLSNPTDGNASYTNIIYKSVATYTCNIGFDLIGVSTRECLNNRSWSAEKPFCKIKDCGPPHISSNGYVSGNLTTYGAFSQYSCNTGYDLVGGSISTCTQFGNWSAPDIFCQIKDCGPLNQPANGQMTVNATTYLETTVFSCDLGYDVIGSVILLCQADGTWNASEPVCQIRDCGSLLAPTSGIVANANSSFGSSAWYQCNTGYDMVGNGVRDCLSNATWSGQPPVCQIKDCGPLNPANGHMTANATTYLSVSVFTCDEGYTLIGSDSLVCKEDGTWNDTEPTCRIKDCGSLPIPASGTVAYVSSTYGSIARYHCNTGYHMVGNGTRGCLSNATWSGQPPVCQIKDCGSHSGSADDLLLKSISGTMIAIWNYLQYGRAYVY</sequence>
<organism evidence="7 8">
    <name type="scientific">Dreissena polymorpha</name>
    <name type="common">Zebra mussel</name>
    <name type="synonym">Mytilus polymorpha</name>
    <dbReference type="NCBI Taxonomy" id="45954"/>
    <lineage>
        <taxon>Eukaryota</taxon>
        <taxon>Metazoa</taxon>
        <taxon>Spiralia</taxon>
        <taxon>Lophotrochozoa</taxon>
        <taxon>Mollusca</taxon>
        <taxon>Bivalvia</taxon>
        <taxon>Autobranchia</taxon>
        <taxon>Heteroconchia</taxon>
        <taxon>Euheterodonta</taxon>
        <taxon>Imparidentia</taxon>
        <taxon>Neoheterodontei</taxon>
        <taxon>Myida</taxon>
        <taxon>Dreissenoidea</taxon>
        <taxon>Dreissenidae</taxon>
        <taxon>Dreissena</taxon>
    </lineage>
</organism>
<dbReference type="InterPro" id="IPR050350">
    <property type="entry name" value="Compl-Cell_Adhes-Reg"/>
</dbReference>
<gene>
    <name evidence="7" type="ORF">DPMN_109587</name>
</gene>
<dbReference type="InterPro" id="IPR035976">
    <property type="entry name" value="Sushi/SCR/CCP_sf"/>
</dbReference>
<feature type="domain" description="Sushi" evidence="6">
    <location>
        <begin position="979"/>
        <end position="1036"/>
    </location>
</feature>
<evidence type="ECO:0000259" key="6">
    <source>
        <dbReference type="PROSITE" id="PS50923"/>
    </source>
</evidence>
<protein>
    <recommendedName>
        <fullName evidence="6">Sushi domain-containing protein</fullName>
    </recommendedName>
</protein>
<feature type="domain" description="Sushi" evidence="6">
    <location>
        <begin position="1095"/>
        <end position="1152"/>
    </location>
</feature>
<feature type="disulfide bond" evidence="5">
    <location>
        <begin position="542"/>
        <end position="569"/>
    </location>
</feature>
<keyword evidence="1 5" id="KW-0768">Sushi</keyword>
<feature type="disulfide bond" evidence="5">
    <location>
        <begin position="601"/>
        <end position="628"/>
    </location>
</feature>
<accession>A0A9D4KBE5</accession>
<feature type="disulfide bond" evidence="5">
    <location>
        <begin position="1065"/>
        <end position="1092"/>
    </location>
</feature>
<evidence type="ECO:0000313" key="7">
    <source>
        <dbReference type="EMBL" id="KAH3836216.1"/>
    </source>
</evidence>
<feature type="disulfide bond" evidence="5">
    <location>
        <begin position="717"/>
        <end position="744"/>
    </location>
</feature>
<feature type="disulfide bond" evidence="5">
    <location>
        <begin position="1181"/>
        <end position="1208"/>
    </location>
</feature>
<evidence type="ECO:0000256" key="5">
    <source>
        <dbReference type="PROSITE-ProRule" id="PRU00302"/>
    </source>
</evidence>
<dbReference type="EMBL" id="JAIWYP010000004">
    <property type="protein sequence ID" value="KAH3836216.1"/>
    <property type="molecule type" value="Genomic_DNA"/>
</dbReference>
<evidence type="ECO:0000256" key="1">
    <source>
        <dbReference type="ARBA" id="ARBA00022659"/>
    </source>
</evidence>
<feature type="domain" description="Sushi" evidence="6">
    <location>
        <begin position="805"/>
        <end position="862"/>
    </location>
</feature>
<feature type="domain" description="Sushi" evidence="6">
    <location>
        <begin position="1269"/>
        <end position="1325"/>
    </location>
</feature>
<feature type="disulfide bond" evidence="5">
    <location>
        <begin position="484"/>
        <end position="511"/>
    </location>
</feature>
<dbReference type="InterPro" id="IPR000436">
    <property type="entry name" value="Sushi_SCR_CCP_dom"/>
</dbReference>
<feature type="domain" description="Sushi" evidence="6">
    <location>
        <begin position="689"/>
        <end position="746"/>
    </location>
</feature>